<protein>
    <submittedName>
        <fullName evidence="1">Uncharacterized protein</fullName>
    </submittedName>
</protein>
<gene>
    <name evidence="1" type="ORF">GCM10017579_36130</name>
</gene>
<comment type="caution">
    <text evidence="1">The sequence shown here is derived from an EMBL/GenBank/DDBJ whole genome shotgun (WGS) entry which is preliminary data.</text>
</comment>
<dbReference type="EMBL" id="BSEL01000007">
    <property type="protein sequence ID" value="GLJ69577.1"/>
    <property type="molecule type" value="Genomic_DNA"/>
</dbReference>
<accession>A0ABQ5SZG6</accession>
<evidence type="ECO:0000313" key="1">
    <source>
        <dbReference type="EMBL" id="GLJ69577.1"/>
    </source>
</evidence>
<dbReference type="Proteomes" id="UP001142292">
    <property type="component" value="Unassembled WGS sequence"/>
</dbReference>
<reference evidence="1" key="1">
    <citation type="journal article" date="2014" name="Int. J. Syst. Evol. Microbiol.">
        <title>Complete genome of a new Firmicutes species belonging to the dominant human colonic microbiota ('Ruminococcus bicirculans') reveals two chromosomes and a selective capacity to utilize plant glucans.</title>
        <authorList>
            <consortium name="NISC Comparative Sequencing Program"/>
            <person name="Wegmann U."/>
            <person name="Louis P."/>
            <person name="Goesmann A."/>
            <person name="Henrissat B."/>
            <person name="Duncan S.H."/>
            <person name="Flint H.J."/>
        </authorList>
    </citation>
    <scope>NUCLEOTIDE SEQUENCE</scope>
    <source>
        <strain evidence="1">VKM Ac-1246</strain>
    </source>
</reference>
<keyword evidence="2" id="KW-1185">Reference proteome</keyword>
<sequence length="66" mass="7110">MSVSIVGSVPWESATAYAAWARSSALNSAGIAIATCALIMKPSTPRSRTQIVDWEVETRATDTLRR</sequence>
<reference evidence="1" key="2">
    <citation type="submission" date="2023-01" db="EMBL/GenBank/DDBJ databases">
        <authorList>
            <person name="Sun Q."/>
            <person name="Evtushenko L."/>
        </authorList>
    </citation>
    <scope>NUCLEOTIDE SEQUENCE</scope>
    <source>
        <strain evidence="1">VKM Ac-1246</strain>
    </source>
</reference>
<proteinExistence type="predicted"/>
<organism evidence="1 2">
    <name type="scientific">Nocardioides luteus</name>
    <dbReference type="NCBI Taxonomy" id="1844"/>
    <lineage>
        <taxon>Bacteria</taxon>
        <taxon>Bacillati</taxon>
        <taxon>Actinomycetota</taxon>
        <taxon>Actinomycetes</taxon>
        <taxon>Propionibacteriales</taxon>
        <taxon>Nocardioidaceae</taxon>
        <taxon>Nocardioides</taxon>
    </lineage>
</organism>
<evidence type="ECO:0000313" key="2">
    <source>
        <dbReference type="Proteomes" id="UP001142292"/>
    </source>
</evidence>
<name>A0ABQ5SZG6_9ACTN</name>